<dbReference type="RefSeq" id="WP_185692025.1">
    <property type="nucleotide sequence ID" value="NZ_JACHVA010000052.1"/>
</dbReference>
<evidence type="ECO:0000313" key="1">
    <source>
        <dbReference type="EMBL" id="MBC2601307.1"/>
    </source>
</evidence>
<dbReference type="AlphaFoldDB" id="A0A7X1AWV3"/>
<comment type="caution">
    <text evidence="1">The sequence shown here is derived from an EMBL/GenBank/DDBJ whole genome shotgun (WGS) entry which is preliminary data.</text>
</comment>
<dbReference type="Proteomes" id="UP000525652">
    <property type="component" value="Unassembled WGS sequence"/>
</dbReference>
<keyword evidence="2" id="KW-1185">Reference proteome</keyword>
<dbReference type="SUPFAM" id="SSF56655">
    <property type="entry name" value="Carbohydrate phosphatase"/>
    <property type="match status" value="1"/>
</dbReference>
<gene>
    <name evidence="1" type="ORF">H5P30_05910</name>
</gene>
<proteinExistence type="predicted"/>
<name>A0A7X1AWV3_9BACT</name>
<evidence type="ECO:0000313" key="2">
    <source>
        <dbReference type="Proteomes" id="UP000525652"/>
    </source>
</evidence>
<organism evidence="1 2">
    <name type="scientific">Puniceicoccus vermicola</name>
    <dbReference type="NCBI Taxonomy" id="388746"/>
    <lineage>
        <taxon>Bacteria</taxon>
        <taxon>Pseudomonadati</taxon>
        <taxon>Verrucomicrobiota</taxon>
        <taxon>Opitutia</taxon>
        <taxon>Puniceicoccales</taxon>
        <taxon>Puniceicoccaceae</taxon>
        <taxon>Puniceicoccus</taxon>
    </lineage>
</organism>
<dbReference type="EMBL" id="JACHVA010000052">
    <property type="protein sequence ID" value="MBC2601307.1"/>
    <property type="molecule type" value="Genomic_DNA"/>
</dbReference>
<dbReference type="Gene3D" id="3.30.540.10">
    <property type="entry name" value="Fructose-1,6-Bisphosphatase, subunit A, domain 1"/>
    <property type="match status" value="1"/>
</dbReference>
<reference evidence="1 2" key="1">
    <citation type="submission" date="2020-07" db="EMBL/GenBank/DDBJ databases">
        <authorList>
            <person name="Feng X."/>
        </authorList>
    </citation>
    <scope>NUCLEOTIDE SEQUENCE [LARGE SCALE GENOMIC DNA]</scope>
    <source>
        <strain evidence="1 2">JCM14086</strain>
    </source>
</reference>
<protein>
    <submittedName>
        <fullName evidence="1">Inositol monophosphatase</fullName>
    </submittedName>
</protein>
<sequence length="368" mass="40563">MSKHPVRLGPEDWKRIARLLFDLGSSIREGIREERDRNPQANSAAIHRVTSADTIYQIDRISEEVLIDWFEKNWPEEYPADVIAEGLGDETGERFPRNAPEKIITILIDPIDGTRGLMYDKRSAWMLAGAAEAGAAEAGAAEAGAAEAGDQADMLPTLADLRAGAMIEIPTSRQQISDSACSWETVPGVFHCETIRDFGTAEKPQTIFLRPSRATDLRHGFASFAAYFPEGREAIQEIESTFLRKHLPEIPSATPLVFTDQYISSGGQLFELLAGRDRLVADLRPLVFARLGLPEALTCHPYDLACLPIARASGCIIEDPWGNPLQSPLDTTSPVAWVGYANKDLARELRPLLRKTLEELGYSPPGNQ</sequence>
<accession>A0A7X1AWV3</accession>